<organism evidence="2 3">
    <name type="scientific">Sporolactobacillus spathodeae</name>
    <dbReference type="NCBI Taxonomy" id="1465502"/>
    <lineage>
        <taxon>Bacteria</taxon>
        <taxon>Bacillati</taxon>
        <taxon>Bacillota</taxon>
        <taxon>Bacilli</taxon>
        <taxon>Bacillales</taxon>
        <taxon>Sporolactobacillaceae</taxon>
        <taxon>Sporolactobacillus</taxon>
    </lineage>
</organism>
<accession>A0ABS2Q813</accession>
<gene>
    <name evidence="2" type="ORF">JOC27_001196</name>
</gene>
<feature type="transmembrane region" description="Helical" evidence="1">
    <location>
        <begin position="107"/>
        <end position="130"/>
    </location>
</feature>
<keyword evidence="1" id="KW-0812">Transmembrane</keyword>
<keyword evidence="3" id="KW-1185">Reference proteome</keyword>
<reference evidence="2 3" key="1">
    <citation type="submission" date="2021-01" db="EMBL/GenBank/DDBJ databases">
        <title>Genomic Encyclopedia of Type Strains, Phase IV (KMG-IV): sequencing the most valuable type-strain genomes for metagenomic binning, comparative biology and taxonomic classification.</title>
        <authorList>
            <person name="Goeker M."/>
        </authorList>
    </citation>
    <scope>NUCLEOTIDE SEQUENCE [LARGE SCALE GENOMIC DNA]</scope>
    <source>
        <strain evidence="2 3">DSM 100968</strain>
    </source>
</reference>
<evidence type="ECO:0000313" key="2">
    <source>
        <dbReference type="EMBL" id="MBM7657746.1"/>
    </source>
</evidence>
<dbReference type="Proteomes" id="UP000823201">
    <property type="component" value="Unassembled WGS sequence"/>
</dbReference>
<keyword evidence="1" id="KW-1133">Transmembrane helix</keyword>
<comment type="caution">
    <text evidence="2">The sequence shown here is derived from an EMBL/GenBank/DDBJ whole genome shotgun (WGS) entry which is preliminary data.</text>
</comment>
<dbReference type="PANTHER" id="PTHR37422">
    <property type="entry name" value="TEICHURONIC ACID BIOSYNTHESIS PROTEIN TUAE"/>
    <property type="match status" value="1"/>
</dbReference>
<feature type="transmembrane region" description="Helical" evidence="1">
    <location>
        <begin position="17"/>
        <end position="34"/>
    </location>
</feature>
<dbReference type="RefSeq" id="WP_205006076.1">
    <property type="nucleotide sequence ID" value="NZ_CBCRXA010000006.1"/>
</dbReference>
<evidence type="ECO:0008006" key="4">
    <source>
        <dbReference type="Google" id="ProtNLM"/>
    </source>
</evidence>
<evidence type="ECO:0000313" key="3">
    <source>
        <dbReference type="Proteomes" id="UP000823201"/>
    </source>
</evidence>
<feature type="transmembrane region" description="Helical" evidence="1">
    <location>
        <begin position="371"/>
        <end position="388"/>
    </location>
</feature>
<dbReference type="InterPro" id="IPR051533">
    <property type="entry name" value="WaaL-like"/>
</dbReference>
<sequence>MEYIFEFLTMSFPKSGLQIRTPITFSMLLILFLLIKKKNRSTKTLKRIKGFTTLYFIFVMFIAFSFIFNPYGFTTDDITKAMVLVGSPIALVIGTNMNKELFKKIMAYSLVIVGGYSLIQRIFGIISTAIPGLTYTFGQNLMSKPIGYGVDIGKEAIKMPSTYQNGNLSGIFLAIGVPIMINWLLKEKKNKLLKIAAILFGVIGIYLSGSRSVLIPFLLISLLIPLLSMGKLNKKTALLFISISLFVSSTIILYLYFSHAQILEQAYNQYVGRTLLDPTGNGRTEQYMYALNQMNSLSGIQLLRFIFIGFTWNEELWLEGFIYLFFNYGLFSFLSLIILLLITTGAVFKENKIESLGFISVIFDFMVDGSFVYPPSLMIIFLTAGALINKKLNKNNFSTIK</sequence>
<feature type="transmembrane region" description="Helical" evidence="1">
    <location>
        <begin position="54"/>
        <end position="72"/>
    </location>
</feature>
<keyword evidence="1" id="KW-0472">Membrane</keyword>
<dbReference type="EMBL" id="JAFBEV010000008">
    <property type="protein sequence ID" value="MBM7657746.1"/>
    <property type="molecule type" value="Genomic_DNA"/>
</dbReference>
<feature type="transmembrane region" description="Helical" evidence="1">
    <location>
        <begin position="324"/>
        <end position="348"/>
    </location>
</feature>
<feature type="transmembrane region" description="Helical" evidence="1">
    <location>
        <begin position="168"/>
        <end position="185"/>
    </location>
</feature>
<feature type="transmembrane region" description="Helical" evidence="1">
    <location>
        <begin position="237"/>
        <end position="257"/>
    </location>
</feature>
<proteinExistence type="predicted"/>
<dbReference type="PANTHER" id="PTHR37422:SF17">
    <property type="entry name" value="O-ANTIGEN LIGASE"/>
    <property type="match status" value="1"/>
</dbReference>
<name>A0ABS2Q813_9BACL</name>
<feature type="transmembrane region" description="Helical" evidence="1">
    <location>
        <begin position="78"/>
        <end position="95"/>
    </location>
</feature>
<protein>
    <recommendedName>
        <fullName evidence="4">O-antigen ligase domain-containing protein</fullName>
    </recommendedName>
</protein>
<evidence type="ECO:0000256" key="1">
    <source>
        <dbReference type="SAM" id="Phobius"/>
    </source>
</evidence>